<accession>A0AAD7CLH1</accession>
<gene>
    <name evidence="2" type="ORF">B0H17DRAFT_1269728</name>
</gene>
<dbReference type="PANTHER" id="PTHR35871:SF1">
    <property type="entry name" value="CXC1-LIKE CYSTEINE CLUSTER ASSOCIATED WITH KDZ TRANSPOSASES DOMAIN-CONTAINING PROTEIN"/>
    <property type="match status" value="1"/>
</dbReference>
<comment type="caution">
    <text evidence="2">The sequence shown here is derived from an EMBL/GenBank/DDBJ whole genome shotgun (WGS) entry which is preliminary data.</text>
</comment>
<dbReference type="Proteomes" id="UP001221757">
    <property type="component" value="Unassembled WGS sequence"/>
</dbReference>
<reference evidence="2" key="1">
    <citation type="submission" date="2023-03" db="EMBL/GenBank/DDBJ databases">
        <title>Massive genome expansion in bonnet fungi (Mycena s.s.) driven by repeated elements and novel gene families across ecological guilds.</title>
        <authorList>
            <consortium name="Lawrence Berkeley National Laboratory"/>
            <person name="Harder C.B."/>
            <person name="Miyauchi S."/>
            <person name="Viragh M."/>
            <person name="Kuo A."/>
            <person name="Thoen E."/>
            <person name="Andreopoulos B."/>
            <person name="Lu D."/>
            <person name="Skrede I."/>
            <person name="Drula E."/>
            <person name="Henrissat B."/>
            <person name="Morin E."/>
            <person name="Kohler A."/>
            <person name="Barry K."/>
            <person name="LaButti K."/>
            <person name="Morin E."/>
            <person name="Salamov A."/>
            <person name="Lipzen A."/>
            <person name="Mereny Z."/>
            <person name="Hegedus B."/>
            <person name="Baldrian P."/>
            <person name="Stursova M."/>
            <person name="Weitz H."/>
            <person name="Taylor A."/>
            <person name="Grigoriev I.V."/>
            <person name="Nagy L.G."/>
            <person name="Martin F."/>
            <person name="Kauserud H."/>
        </authorList>
    </citation>
    <scope>NUCLEOTIDE SEQUENCE</scope>
    <source>
        <strain evidence="2">CBHHK067</strain>
    </source>
</reference>
<protein>
    <submittedName>
        <fullName evidence="2">Uncharacterized protein</fullName>
    </submittedName>
</protein>
<name>A0AAD7CLH1_MYCRO</name>
<feature type="non-terminal residue" evidence="2">
    <location>
        <position position="334"/>
    </location>
</feature>
<organism evidence="2 3">
    <name type="scientific">Mycena rosella</name>
    <name type="common">Pink bonnet</name>
    <name type="synonym">Agaricus rosellus</name>
    <dbReference type="NCBI Taxonomy" id="1033263"/>
    <lineage>
        <taxon>Eukaryota</taxon>
        <taxon>Fungi</taxon>
        <taxon>Dikarya</taxon>
        <taxon>Basidiomycota</taxon>
        <taxon>Agaricomycotina</taxon>
        <taxon>Agaricomycetes</taxon>
        <taxon>Agaricomycetidae</taxon>
        <taxon>Agaricales</taxon>
        <taxon>Marasmiineae</taxon>
        <taxon>Mycenaceae</taxon>
        <taxon>Mycena</taxon>
    </lineage>
</organism>
<evidence type="ECO:0000256" key="1">
    <source>
        <dbReference type="SAM" id="MobiDB-lite"/>
    </source>
</evidence>
<evidence type="ECO:0000313" key="2">
    <source>
        <dbReference type="EMBL" id="KAJ7651932.1"/>
    </source>
</evidence>
<keyword evidence="3" id="KW-1185">Reference proteome</keyword>
<evidence type="ECO:0000313" key="3">
    <source>
        <dbReference type="Proteomes" id="UP001221757"/>
    </source>
</evidence>
<feature type="region of interest" description="Disordered" evidence="1">
    <location>
        <begin position="51"/>
        <end position="125"/>
    </location>
</feature>
<dbReference type="AlphaFoldDB" id="A0AAD7CLH1"/>
<dbReference type="EMBL" id="JARKIE010000353">
    <property type="protein sequence ID" value="KAJ7651932.1"/>
    <property type="molecule type" value="Genomic_DNA"/>
</dbReference>
<sequence length="334" mass="36328">MRDSEQPLRGKSRGRIVHVSDFIIESTDSGRLCLTADQILAQMELPVAPTETAADAPANPSGNTPSGPPDIAFEPNPEVPVTSAKKKTKKGKKPKPPKEKNSRKLRATGRTEADHSWVPPPAPNGTKYRLPSFDACRIIYPGANHDPWWDMPQLIAQTRHAIQIFKYIYPDGVAVFIFDCSSAHEAFASDALIAHKMNRGPGGAQPKMHDTINPTTGEPQQMVWPSNTSATDADGKSLTGQAKGMEQALRERQLLSSLDAKNGRYVGVCGNCKKSQAARDKAAKEAKAREDEIEGSGIEGLSERGVSETEAEDLTRSRTCCMQRVLSLQPDFVA</sequence>
<feature type="compositionally biased region" description="Basic residues" evidence="1">
    <location>
        <begin position="84"/>
        <end position="95"/>
    </location>
</feature>
<proteinExistence type="predicted"/>
<dbReference type="PANTHER" id="PTHR35871">
    <property type="entry name" value="EXPRESSED PROTEIN"/>
    <property type="match status" value="1"/>
</dbReference>